<name>A0A174FYH0_9FIRM</name>
<reference evidence="1 2" key="1">
    <citation type="submission" date="2015-09" db="EMBL/GenBank/DDBJ databases">
        <authorList>
            <consortium name="Pathogen Informatics"/>
        </authorList>
    </citation>
    <scope>NUCLEOTIDE SEQUENCE [LARGE SCALE GENOMIC DNA]</scope>
    <source>
        <strain evidence="1 2">2789STDY5834876</strain>
    </source>
</reference>
<dbReference type="AlphaFoldDB" id="A0A174FYH0"/>
<dbReference type="STRING" id="39482.ERS852491_02481"/>
<dbReference type="Proteomes" id="UP000095544">
    <property type="component" value="Unassembled WGS sequence"/>
</dbReference>
<gene>
    <name evidence="1" type="ORF">ERS852491_02481</name>
</gene>
<dbReference type="RefSeq" id="WP_055153369.1">
    <property type="nucleotide sequence ID" value="NZ_CYZU01000022.1"/>
</dbReference>
<dbReference type="EMBL" id="CYZU01000022">
    <property type="protein sequence ID" value="CUO53145.1"/>
    <property type="molecule type" value="Genomic_DNA"/>
</dbReference>
<accession>A0A174FYH0</accession>
<organism evidence="1 2">
    <name type="scientific">Faecalicatena contorta</name>
    <dbReference type="NCBI Taxonomy" id="39482"/>
    <lineage>
        <taxon>Bacteria</taxon>
        <taxon>Bacillati</taxon>
        <taxon>Bacillota</taxon>
        <taxon>Clostridia</taxon>
        <taxon>Lachnospirales</taxon>
        <taxon>Lachnospiraceae</taxon>
        <taxon>Faecalicatena</taxon>
    </lineage>
</organism>
<evidence type="ECO:0000313" key="1">
    <source>
        <dbReference type="EMBL" id="CUO53145.1"/>
    </source>
</evidence>
<protein>
    <submittedName>
        <fullName evidence="1">Uncharacterized protein</fullName>
    </submittedName>
</protein>
<evidence type="ECO:0000313" key="2">
    <source>
        <dbReference type="Proteomes" id="UP000095544"/>
    </source>
</evidence>
<sequence length="92" mass="10907">MSVYMITYDLNSEGQNYEKVTQSIKDASTGAWCSYWKSSYLIKSNLTAEQVSKKITPHIDSNDRLIVIEVRENYWGWLTDKQWKYIKENIFN</sequence>
<proteinExistence type="predicted"/>
<dbReference type="OrthoDB" id="2656750at2"/>